<reference evidence="2 3" key="1">
    <citation type="submission" date="2022-12" db="EMBL/GenBank/DDBJ databases">
        <title>Chromosome-level genome assembly of true bugs.</title>
        <authorList>
            <person name="Ma L."/>
            <person name="Li H."/>
        </authorList>
    </citation>
    <scope>NUCLEOTIDE SEQUENCE [LARGE SCALE GENOMIC DNA]</scope>
    <source>
        <strain evidence="2">Lab_2022b</strain>
    </source>
</reference>
<evidence type="ECO:0000256" key="1">
    <source>
        <dbReference type="SAM" id="MobiDB-lite"/>
    </source>
</evidence>
<feature type="region of interest" description="Disordered" evidence="1">
    <location>
        <begin position="1"/>
        <end position="65"/>
    </location>
</feature>
<protein>
    <submittedName>
        <fullName evidence="2">Uncharacterized protein</fullName>
    </submittedName>
</protein>
<proteinExistence type="predicted"/>
<dbReference type="EMBL" id="JAPXFL010000001">
    <property type="protein sequence ID" value="KAK9511624.1"/>
    <property type="molecule type" value="Genomic_DNA"/>
</dbReference>
<dbReference type="AlphaFoldDB" id="A0AAW1DKV4"/>
<dbReference type="Proteomes" id="UP001461498">
    <property type="component" value="Unassembled WGS sequence"/>
</dbReference>
<comment type="caution">
    <text evidence="2">The sequence shown here is derived from an EMBL/GenBank/DDBJ whole genome shotgun (WGS) entry which is preliminary data.</text>
</comment>
<evidence type="ECO:0000313" key="3">
    <source>
        <dbReference type="Proteomes" id="UP001461498"/>
    </source>
</evidence>
<gene>
    <name evidence="2" type="ORF">O3M35_000246</name>
</gene>
<sequence>MDMGYNRGSNRYDGRGEPGGRMEDMASRRQPQSSGGGPVGGGGGRWVHQERRSQNEDFPSKRRRY</sequence>
<name>A0AAW1DKV4_9HEMI</name>
<feature type="compositionally biased region" description="Basic and acidic residues" evidence="1">
    <location>
        <begin position="10"/>
        <end position="27"/>
    </location>
</feature>
<organism evidence="2 3">
    <name type="scientific">Rhynocoris fuscipes</name>
    <dbReference type="NCBI Taxonomy" id="488301"/>
    <lineage>
        <taxon>Eukaryota</taxon>
        <taxon>Metazoa</taxon>
        <taxon>Ecdysozoa</taxon>
        <taxon>Arthropoda</taxon>
        <taxon>Hexapoda</taxon>
        <taxon>Insecta</taxon>
        <taxon>Pterygota</taxon>
        <taxon>Neoptera</taxon>
        <taxon>Paraneoptera</taxon>
        <taxon>Hemiptera</taxon>
        <taxon>Heteroptera</taxon>
        <taxon>Panheteroptera</taxon>
        <taxon>Cimicomorpha</taxon>
        <taxon>Reduviidae</taxon>
        <taxon>Harpactorinae</taxon>
        <taxon>Harpactorini</taxon>
        <taxon>Rhynocoris</taxon>
    </lineage>
</organism>
<feature type="compositionally biased region" description="Basic and acidic residues" evidence="1">
    <location>
        <begin position="47"/>
        <end position="65"/>
    </location>
</feature>
<feature type="compositionally biased region" description="Gly residues" evidence="1">
    <location>
        <begin position="34"/>
        <end position="45"/>
    </location>
</feature>
<keyword evidence="3" id="KW-1185">Reference proteome</keyword>
<accession>A0AAW1DKV4</accession>
<evidence type="ECO:0000313" key="2">
    <source>
        <dbReference type="EMBL" id="KAK9511624.1"/>
    </source>
</evidence>